<name>A0A7S3DDM6_9EUKA</name>
<sequence>MKVDISARCVQVVGLHAMRYYTDMTLCFLLGSEEDGKCLVRASSSAFYAPLLTLSAPSLRARIQPFLSRIFFSFFSFFLTLHLYEKSRKRGGKGGDTTLPSTLFTSPFVFLPFFF</sequence>
<keyword evidence="1" id="KW-0812">Transmembrane</keyword>
<evidence type="ECO:0000256" key="1">
    <source>
        <dbReference type="SAM" id="Phobius"/>
    </source>
</evidence>
<keyword evidence="1" id="KW-0472">Membrane</keyword>
<dbReference type="AlphaFoldDB" id="A0A7S3DDM6"/>
<feature type="transmembrane region" description="Helical" evidence="1">
    <location>
        <begin position="66"/>
        <end position="84"/>
    </location>
</feature>
<protein>
    <recommendedName>
        <fullName evidence="4">Transmembrane protein</fullName>
    </recommendedName>
</protein>
<gene>
    <name evidence="2" type="ORF">PBIL07802_LOCUS16406</name>
    <name evidence="3" type="ORF">PBIL07802_LOCUS16408</name>
</gene>
<reference evidence="3" key="1">
    <citation type="submission" date="2021-01" db="EMBL/GenBank/DDBJ databases">
        <authorList>
            <person name="Corre E."/>
            <person name="Pelletier E."/>
            <person name="Niang G."/>
            <person name="Scheremetjew M."/>
            <person name="Finn R."/>
            <person name="Kale V."/>
            <person name="Holt S."/>
            <person name="Cochrane G."/>
            <person name="Meng A."/>
            <person name="Brown T."/>
            <person name="Cohen L."/>
        </authorList>
    </citation>
    <scope>NUCLEOTIDE SEQUENCE</scope>
    <source>
        <strain evidence="3">NIES-2562</strain>
    </source>
</reference>
<evidence type="ECO:0008006" key="4">
    <source>
        <dbReference type="Google" id="ProtNLM"/>
    </source>
</evidence>
<proteinExistence type="predicted"/>
<accession>A0A7S3DDM6</accession>
<evidence type="ECO:0000313" key="2">
    <source>
        <dbReference type="EMBL" id="CAE0254164.1"/>
    </source>
</evidence>
<evidence type="ECO:0000313" key="3">
    <source>
        <dbReference type="EMBL" id="CAE0254166.1"/>
    </source>
</evidence>
<dbReference type="EMBL" id="HBIB01025215">
    <property type="protein sequence ID" value="CAE0254166.1"/>
    <property type="molecule type" value="Transcribed_RNA"/>
</dbReference>
<keyword evidence="1" id="KW-1133">Transmembrane helix</keyword>
<organism evidence="3">
    <name type="scientific">Palpitomonas bilix</name>
    <dbReference type="NCBI Taxonomy" id="652834"/>
    <lineage>
        <taxon>Eukaryota</taxon>
        <taxon>Eukaryota incertae sedis</taxon>
    </lineage>
</organism>
<dbReference type="EMBL" id="HBIB01025212">
    <property type="protein sequence ID" value="CAE0254164.1"/>
    <property type="molecule type" value="Transcribed_RNA"/>
</dbReference>